<accession>A0ABW1APT8</accession>
<keyword evidence="1" id="KW-0804">Transcription</keyword>
<dbReference type="Proteomes" id="UP001595974">
    <property type="component" value="Unassembled WGS sequence"/>
</dbReference>
<dbReference type="PANTHER" id="PTHR33202:SF7">
    <property type="entry name" value="FERRIC UPTAKE REGULATION PROTEIN"/>
    <property type="match status" value="1"/>
</dbReference>
<sequence>MRDTQNGRNSPSSRTKRTTLPTEMNAYSFADAVACLRNAGVAVTRPRIEIARIMFSRPVHLTAEQVFERVRTASPETSRATVYNTLNFFSEKKLVRKLLVTPQHVIFDSTPTPHFHLFDADTGEISDLDPQDLKVVGQPKLPEGVELEEVDVIVRVRSRKS</sequence>
<dbReference type="RefSeq" id="WP_385961097.1">
    <property type="nucleotide sequence ID" value="NZ_JBHSOG010000024.1"/>
</dbReference>
<dbReference type="InterPro" id="IPR036390">
    <property type="entry name" value="WH_DNA-bd_sf"/>
</dbReference>
<keyword evidence="1" id="KW-0408">Iron</keyword>
<comment type="caution">
    <text evidence="3">The sequence shown here is derived from an EMBL/GenBank/DDBJ whole genome shotgun (WGS) entry which is preliminary data.</text>
</comment>
<keyword evidence="4" id="KW-1185">Reference proteome</keyword>
<keyword evidence="1" id="KW-0963">Cytoplasm</keyword>
<reference evidence="4" key="1">
    <citation type="journal article" date="2019" name="Int. J. Syst. Evol. Microbiol.">
        <title>The Global Catalogue of Microorganisms (GCM) 10K type strain sequencing project: providing services to taxonomists for standard genome sequencing and annotation.</title>
        <authorList>
            <consortium name="The Broad Institute Genomics Platform"/>
            <consortium name="The Broad Institute Genome Sequencing Center for Infectious Disease"/>
            <person name="Wu L."/>
            <person name="Ma J."/>
        </authorList>
    </citation>
    <scope>NUCLEOTIDE SEQUENCE [LARGE SCALE GENOMIC DNA]</scope>
    <source>
        <strain evidence="4">SHR3</strain>
    </source>
</reference>
<dbReference type="InterPro" id="IPR002481">
    <property type="entry name" value="FUR"/>
</dbReference>
<dbReference type="Pfam" id="PF01475">
    <property type="entry name" value="FUR"/>
    <property type="match status" value="1"/>
</dbReference>
<keyword evidence="1" id="KW-0805">Transcription regulation</keyword>
<keyword evidence="1" id="KW-0238">DNA-binding</keyword>
<evidence type="ECO:0000313" key="4">
    <source>
        <dbReference type="Proteomes" id="UP001595974"/>
    </source>
</evidence>
<evidence type="ECO:0000256" key="1">
    <source>
        <dbReference type="RuleBase" id="RU364037"/>
    </source>
</evidence>
<gene>
    <name evidence="1" type="primary">fur</name>
    <name evidence="3" type="ORF">ACFPTN_07295</name>
</gene>
<dbReference type="PANTHER" id="PTHR33202">
    <property type="entry name" value="ZINC UPTAKE REGULATION PROTEIN"/>
    <property type="match status" value="1"/>
</dbReference>
<dbReference type="Gene3D" id="1.10.10.10">
    <property type="entry name" value="Winged helix-like DNA-binding domain superfamily/Winged helix DNA-binding domain"/>
    <property type="match status" value="1"/>
</dbReference>
<keyword evidence="1" id="KW-0479">Metal-binding</keyword>
<dbReference type="EMBL" id="JBHSOG010000024">
    <property type="protein sequence ID" value="MFC5769176.1"/>
    <property type="molecule type" value="Genomic_DNA"/>
</dbReference>
<dbReference type="CDD" id="cd07153">
    <property type="entry name" value="Fur_like"/>
    <property type="match status" value="1"/>
</dbReference>
<dbReference type="SUPFAM" id="SSF46785">
    <property type="entry name" value="Winged helix' DNA-binding domain"/>
    <property type="match status" value="1"/>
</dbReference>
<protein>
    <recommendedName>
        <fullName evidence="1">Ferric uptake regulation protein</fullName>
    </recommendedName>
</protein>
<comment type="similarity">
    <text evidence="1">Belongs to the Fur family.</text>
</comment>
<evidence type="ECO:0000313" key="3">
    <source>
        <dbReference type="EMBL" id="MFC5769176.1"/>
    </source>
</evidence>
<name>A0ABW1APT8_9RHOO</name>
<proteinExistence type="inferred from homology"/>
<comment type="subcellular location">
    <subcellularLocation>
        <location evidence="1">Cytoplasm</location>
    </subcellularLocation>
</comment>
<evidence type="ECO:0000256" key="2">
    <source>
        <dbReference type="SAM" id="MobiDB-lite"/>
    </source>
</evidence>
<organism evidence="3 4">
    <name type="scientific">Thauera sinica</name>
    <dbReference type="NCBI Taxonomy" id="2665146"/>
    <lineage>
        <taxon>Bacteria</taxon>
        <taxon>Pseudomonadati</taxon>
        <taxon>Pseudomonadota</taxon>
        <taxon>Betaproteobacteria</taxon>
        <taxon>Rhodocyclales</taxon>
        <taxon>Zoogloeaceae</taxon>
        <taxon>Thauera</taxon>
    </lineage>
</organism>
<dbReference type="InterPro" id="IPR036388">
    <property type="entry name" value="WH-like_DNA-bd_sf"/>
</dbReference>
<keyword evidence="1" id="KW-0862">Zinc</keyword>
<comment type="subunit">
    <text evidence="1">Homodimer.</text>
</comment>
<keyword evidence="1" id="KW-0678">Repressor</keyword>
<feature type="region of interest" description="Disordered" evidence="2">
    <location>
        <begin position="1"/>
        <end position="21"/>
    </location>
</feature>